<sequence length="290" mass="31829">MNAGGPKRLPVSFFPHRRKYGTRGHPAQKLVWGSIMLERLHGSRKGMQDQRKRWDEAFAERDFFGPGASPFGQWALSRMRGLTPGTVLDLGTGQGRDALAFADHGLEVTALDYSAPGLRQLADEAERQGMSSMITTLQHDLNEPMPFPDESFGAVYAHMLLCMEFDAVQVSGVLAEVRRVLAPDGLFLFSVRTVQDAQCGMGRHIRETLYEIGGFAIRFFSREMVRACAGGGMAVEAMDHFQEGSAALDIFAACLRRTGAAWDPRAEVRLQEAFSEAHCDSGMLEGKGAG</sequence>
<dbReference type="InterPro" id="IPR029063">
    <property type="entry name" value="SAM-dependent_MTases_sf"/>
</dbReference>
<dbReference type="GO" id="GO:0032259">
    <property type="term" value="P:methylation"/>
    <property type="evidence" value="ECO:0007669"/>
    <property type="project" value="UniProtKB-KW"/>
</dbReference>
<dbReference type="Pfam" id="PF13649">
    <property type="entry name" value="Methyltransf_25"/>
    <property type="match status" value="1"/>
</dbReference>
<feature type="domain" description="Methyltransferase" evidence="1">
    <location>
        <begin position="87"/>
        <end position="185"/>
    </location>
</feature>
<dbReference type="PANTHER" id="PTHR42912:SF93">
    <property type="entry name" value="N6-ADENOSINE-METHYLTRANSFERASE TMT1A"/>
    <property type="match status" value="1"/>
</dbReference>
<evidence type="ECO:0000313" key="3">
    <source>
        <dbReference type="Proteomes" id="UP000448292"/>
    </source>
</evidence>
<comment type="caution">
    <text evidence="2">The sequence shown here is derived from an EMBL/GenBank/DDBJ whole genome shotgun (WGS) entry which is preliminary data.</text>
</comment>
<accession>A0A7M3MCD9</accession>
<organism evidence="2 3">
    <name type="scientific">Oceanidesulfovibrio indonesiensis</name>
    <dbReference type="NCBI Taxonomy" id="54767"/>
    <lineage>
        <taxon>Bacteria</taxon>
        <taxon>Pseudomonadati</taxon>
        <taxon>Thermodesulfobacteriota</taxon>
        <taxon>Desulfovibrionia</taxon>
        <taxon>Desulfovibrionales</taxon>
        <taxon>Desulfovibrionaceae</taxon>
        <taxon>Oceanidesulfovibrio</taxon>
    </lineage>
</organism>
<evidence type="ECO:0000259" key="1">
    <source>
        <dbReference type="Pfam" id="PF13649"/>
    </source>
</evidence>
<dbReference type="PANTHER" id="PTHR42912">
    <property type="entry name" value="METHYLTRANSFERASE"/>
    <property type="match status" value="1"/>
</dbReference>
<dbReference type="AlphaFoldDB" id="A0A7M3MCD9"/>
<keyword evidence="2" id="KW-0808">Transferase</keyword>
<gene>
    <name evidence="2" type="ORF">DPQ33_13760</name>
</gene>
<dbReference type="InterPro" id="IPR050508">
    <property type="entry name" value="Methyltransf_Superfamily"/>
</dbReference>
<reference evidence="2 3" key="1">
    <citation type="submission" date="2018-06" db="EMBL/GenBank/DDBJ databases">
        <title>Complete genome of Desulfovibrio indonesiensis P37SLT.</title>
        <authorList>
            <person name="Crispim J.S."/>
            <person name="Vidigal P.M.P."/>
            <person name="Silva L.C.F."/>
            <person name="Laguardia C.N."/>
            <person name="Araujo L.C."/>
            <person name="Dias R.S."/>
            <person name="Sousa M.P."/>
            <person name="Paula S.O."/>
            <person name="Silva C."/>
        </authorList>
    </citation>
    <scope>NUCLEOTIDE SEQUENCE [LARGE SCALE GENOMIC DNA]</scope>
    <source>
        <strain evidence="2 3">P37SLT</strain>
    </source>
</reference>
<proteinExistence type="predicted"/>
<protein>
    <submittedName>
        <fullName evidence="2">Class I SAM-dependent methyltransferase</fullName>
    </submittedName>
</protein>
<dbReference type="GO" id="GO:0008168">
    <property type="term" value="F:methyltransferase activity"/>
    <property type="evidence" value="ECO:0007669"/>
    <property type="project" value="UniProtKB-KW"/>
</dbReference>
<dbReference type="Gene3D" id="3.40.50.150">
    <property type="entry name" value="Vaccinia Virus protein VP39"/>
    <property type="match status" value="1"/>
</dbReference>
<keyword evidence="3" id="KW-1185">Reference proteome</keyword>
<keyword evidence="2" id="KW-0489">Methyltransferase</keyword>
<dbReference type="EMBL" id="QMIE01000013">
    <property type="protein sequence ID" value="TVM16024.1"/>
    <property type="molecule type" value="Genomic_DNA"/>
</dbReference>
<name>A0A7M3MCD9_9BACT</name>
<dbReference type="SUPFAM" id="SSF53335">
    <property type="entry name" value="S-adenosyl-L-methionine-dependent methyltransferases"/>
    <property type="match status" value="1"/>
</dbReference>
<dbReference type="CDD" id="cd02440">
    <property type="entry name" value="AdoMet_MTases"/>
    <property type="match status" value="1"/>
</dbReference>
<evidence type="ECO:0000313" key="2">
    <source>
        <dbReference type="EMBL" id="TVM16024.1"/>
    </source>
</evidence>
<dbReference type="InterPro" id="IPR041698">
    <property type="entry name" value="Methyltransf_25"/>
</dbReference>
<dbReference type="Proteomes" id="UP000448292">
    <property type="component" value="Unassembled WGS sequence"/>
</dbReference>
<dbReference type="OrthoDB" id="9804312at2"/>